<evidence type="ECO:0000313" key="3">
    <source>
        <dbReference type="Proteomes" id="UP000070163"/>
    </source>
</evidence>
<dbReference type="EMBL" id="LHXJ01000107">
    <property type="protein sequence ID" value="KXA88979.1"/>
    <property type="molecule type" value="Genomic_DNA"/>
</dbReference>
<dbReference type="Pfam" id="PF01541">
    <property type="entry name" value="GIY-YIG"/>
    <property type="match status" value="1"/>
</dbReference>
<reference evidence="2 3" key="1">
    <citation type="journal article" date="2016" name="Sci. Rep.">
        <title>Metabolic traits of an uncultured archaeal lineage -MSBL1- from brine pools of the Red Sea.</title>
        <authorList>
            <person name="Mwirichia R."/>
            <person name="Alam I."/>
            <person name="Rashid M."/>
            <person name="Vinu M."/>
            <person name="Ba-Alawi W."/>
            <person name="Anthony Kamau A."/>
            <person name="Kamanda Ngugi D."/>
            <person name="Goker M."/>
            <person name="Klenk H.P."/>
            <person name="Bajic V."/>
            <person name="Stingl U."/>
        </authorList>
    </citation>
    <scope>NUCLEOTIDE SEQUENCE [LARGE SCALE GENOMIC DNA]</scope>
    <source>
        <strain evidence="2">SCGC-AAA259A05</strain>
    </source>
</reference>
<dbReference type="InterPro" id="IPR000305">
    <property type="entry name" value="GIY-YIG_endonuc"/>
</dbReference>
<accession>A0A133U468</accession>
<dbReference type="AlphaFoldDB" id="A0A133U468"/>
<dbReference type="InterPro" id="IPR035901">
    <property type="entry name" value="GIY-YIG_endonuc_sf"/>
</dbReference>
<dbReference type="Proteomes" id="UP000070163">
    <property type="component" value="Unassembled WGS sequence"/>
</dbReference>
<dbReference type="SMART" id="SM00465">
    <property type="entry name" value="GIYc"/>
    <property type="match status" value="1"/>
</dbReference>
<sequence>MYNVYILRLSDGSLYCGVTKDLNRRLKEHRQGRGSKYVKGRLPLELVYLEKRDTIAEAMNREAEIKGWTKKRKENLVKSREKPRG</sequence>
<comment type="caution">
    <text evidence="2">The sequence shown here is derived from an EMBL/GenBank/DDBJ whole genome shotgun (WGS) entry which is preliminary data.</text>
</comment>
<dbReference type="PANTHER" id="PTHR34477:SF1">
    <property type="entry name" value="UPF0213 PROTEIN YHBQ"/>
    <property type="match status" value="1"/>
</dbReference>
<evidence type="ECO:0000259" key="1">
    <source>
        <dbReference type="PROSITE" id="PS50164"/>
    </source>
</evidence>
<dbReference type="Gene3D" id="3.40.1440.10">
    <property type="entry name" value="GIY-YIG endonuclease"/>
    <property type="match status" value="1"/>
</dbReference>
<dbReference type="InterPro" id="IPR050190">
    <property type="entry name" value="UPF0213_domain"/>
</dbReference>
<evidence type="ECO:0000313" key="2">
    <source>
        <dbReference type="EMBL" id="KXA88979.1"/>
    </source>
</evidence>
<dbReference type="SUPFAM" id="SSF82771">
    <property type="entry name" value="GIY-YIG endonuclease"/>
    <property type="match status" value="1"/>
</dbReference>
<feature type="domain" description="GIY-YIG" evidence="1">
    <location>
        <begin position="1"/>
        <end position="76"/>
    </location>
</feature>
<dbReference type="PROSITE" id="PS50164">
    <property type="entry name" value="GIY_YIG"/>
    <property type="match status" value="1"/>
</dbReference>
<organism evidence="2 3">
    <name type="scientific">candidate division MSBL1 archaeon SCGC-AAA259A05</name>
    <dbReference type="NCBI Taxonomy" id="1698259"/>
    <lineage>
        <taxon>Archaea</taxon>
        <taxon>Methanobacteriati</taxon>
        <taxon>Methanobacteriota</taxon>
        <taxon>candidate division MSBL1</taxon>
    </lineage>
</organism>
<protein>
    <recommendedName>
        <fullName evidence="1">GIY-YIG domain-containing protein</fullName>
    </recommendedName>
</protein>
<dbReference type="PANTHER" id="PTHR34477">
    <property type="entry name" value="UPF0213 PROTEIN YHBQ"/>
    <property type="match status" value="1"/>
</dbReference>
<name>A0A133U468_9EURY</name>
<dbReference type="CDD" id="cd10456">
    <property type="entry name" value="GIY-YIG_UPF0213"/>
    <property type="match status" value="1"/>
</dbReference>
<proteinExistence type="predicted"/>
<keyword evidence="3" id="KW-1185">Reference proteome</keyword>
<gene>
    <name evidence="2" type="ORF">AKJ57_06025</name>
</gene>